<dbReference type="AlphaFoldDB" id="A0A446C8T3"/>
<organism evidence="1 2">
    <name type="scientific">Achromobacter veterisilvae</name>
    <dbReference type="NCBI Taxonomy" id="2069367"/>
    <lineage>
        <taxon>Bacteria</taxon>
        <taxon>Pseudomonadati</taxon>
        <taxon>Pseudomonadota</taxon>
        <taxon>Betaproteobacteria</taxon>
        <taxon>Burkholderiales</taxon>
        <taxon>Alcaligenaceae</taxon>
        <taxon>Achromobacter</taxon>
    </lineage>
</organism>
<dbReference type="RefSeq" id="WP_129239680.1">
    <property type="nucleotide sequence ID" value="NZ_UFQC01000004.1"/>
</dbReference>
<protein>
    <submittedName>
        <fullName evidence="1">Uncharacterized protein</fullName>
    </submittedName>
</protein>
<evidence type="ECO:0000313" key="1">
    <source>
        <dbReference type="EMBL" id="SSW64307.1"/>
    </source>
</evidence>
<gene>
    <name evidence="1" type="ORF">AVE30378_01009</name>
</gene>
<reference evidence="1 2" key="1">
    <citation type="submission" date="2018-07" db="EMBL/GenBank/DDBJ databases">
        <authorList>
            <person name="Peeters C."/>
        </authorList>
    </citation>
    <scope>NUCLEOTIDE SEQUENCE [LARGE SCALE GENOMIC DNA]</scope>
    <source>
        <strain evidence="1 2">LMG 30378</strain>
    </source>
</reference>
<evidence type="ECO:0000313" key="2">
    <source>
        <dbReference type="Proteomes" id="UP000289465"/>
    </source>
</evidence>
<dbReference type="EMBL" id="UFQC01000004">
    <property type="protein sequence ID" value="SSW64307.1"/>
    <property type="molecule type" value="Genomic_DNA"/>
</dbReference>
<proteinExistence type="predicted"/>
<sequence>MSEPAYIALFDEHADLLNPILSMAAQYEKESGTSQITTYMLIFSSIAHQLIFMGMHEMVEQLHGLIDMFQRDAVRDLTAQCHDIPVTLDGPDAIQ</sequence>
<dbReference type="Proteomes" id="UP000289465">
    <property type="component" value="Unassembled WGS sequence"/>
</dbReference>
<name>A0A446C8T3_9BURK</name>
<accession>A0A446C8T3</accession>